<organism evidence="2 3">
    <name type="scientific">Sedimentibacter acidaminivorans</name>
    <dbReference type="NCBI Taxonomy" id="913099"/>
    <lineage>
        <taxon>Bacteria</taxon>
        <taxon>Bacillati</taxon>
        <taxon>Bacillota</taxon>
        <taxon>Tissierellia</taxon>
        <taxon>Sedimentibacter</taxon>
    </lineage>
</organism>
<evidence type="ECO:0000313" key="3">
    <source>
        <dbReference type="Proteomes" id="UP001519342"/>
    </source>
</evidence>
<evidence type="ECO:0008006" key="4">
    <source>
        <dbReference type="Google" id="ProtNLM"/>
    </source>
</evidence>
<accession>A0ABS4GG88</accession>
<gene>
    <name evidence="2" type="ORF">J2Z76_002573</name>
</gene>
<keyword evidence="1" id="KW-0175">Coiled coil</keyword>
<proteinExistence type="predicted"/>
<evidence type="ECO:0000256" key="1">
    <source>
        <dbReference type="SAM" id="Coils"/>
    </source>
</evidence>
<dbReference type="EMBL" id="JAGGKS010000008">
    <property type="protein sequence ID" value="MBP1926703.1"/>
    <property type="molecule type" value="Genomic_DNA"/>
</dbReference>
<reference evidence="2 3" key="1">
    <citation type="submission" date="2021-03" db="EMBL/GenBank/DDBJ databases">
        <title>Genomic Encyclopedia of Type Strains, Phase IV (KMG-IV): sequencing the most valuable type-strain genomes for metagenomic binning, comparative biology and taxonomic classification.</title>
        <authorList>
            <person name="Goeker M."/>
        </authorList>
    </citation>
    <scope>NUCLEOTIDE SEQUENCE [LARGE SCALE GENOMIC DNA]</scope>
    <source>
        <strain evidence="2 3">DSM 24004</strain>
    </source>
</reference>
<keyword evidence="3" id="KW-1185">Reference proteome</keyword>
<comment type="caution">
    <text evidence="2">The sequence shown here is derived from an EMBL/GenBank/DDBJ whole genome shotgun (WGS) entry which is preliminary data.</text>
</comment>
<sequence>MTLYDKLNKQKELREKLVLKKEDVIKKIEQVDDKIKIIQEDIENQEMDNTLKVIKSKGYSILEVKEALEGGVLDDLLKKNNFI</sequence>
<name>A0ABS4GG88_9FIRM</name>
<protein>
    <recommendedName>
        <fullName evidence="4">Flagellar export protein FliJ</fullName>
    </recommendedName>
</protein>
<dbReference type="RefSeq" id="WP_209512434.1">
    <property type="nucleotide sequence ID" value="NZ_JAGGKS010000008.1"/>
</dbReference>
<feature type="coiled-coil region" evidence="1">
    <location>
        <begin position="21"/>
        <end position="48"/>
    </location>
</feature>
<evidence type="ECO:0000313" key="2">
    <source>
        <dbReference type="EMBL" id="MBP1926703.1"/>
    </source>
</evidence>
<dbReference type="Proteomes" id="UP001519342">
    <property type="component" value="Unassembled WGS sequence"/>
</dbReference>